<sequence length="37" mass="4055">MGTGFPIRSTKDNKRLKGAGIVRSRKQPAPLLQITFA</sequence>
<proteinExistence type="predicted"/>
<gene>
    <name evidence="1" type="ORF">APY04_1615</name>
</gene>
<evidence type="ECO:0000313" key="1">
    <source>
        <dbReference type="EMBL" id="KWT69184.1"/>
    </source>
</evidence>
<organism evidence="1 2">
    <name type="scientific">Hyphomicrobium sulfonivorans</name>
    <dbReference type="NCBI Taxonomy" id="121290"/>
    <lineage>
        <taxon>Bacteria</taxon>
        <taxon>Pseudomonadati</taxon>
        <taxon>Pseudomonadota</taxon>
        <taxon>Alphaproteobacteria</taxon>
        <taxon>Hyphomicrobiales</taxon>
        <taxon>Hyphomicrobiaceae</taxon>
        <taxon>Hyphomicrobium</taxon>
    </lineage>
</organism>
<dbReference type="PATRIC" id="fig|121290.4.peg.105"/>
<dbReference type="STRING" id="121290.APY04_1615"/>
<dbReference type="EMBL" id="LMTR01000047">
    <property type="protein sequence ID" value="KWT69184.1"/>
    <property type="molecule type" value="Genomic_DNA"/>
</dbReference>
<protein>
    <submittedName>
        <fullName evidence="1">Uncharacterized protein</fullName>
    </submittedName>
</protein>
<name>A0A109BHY9_HYPSL</name>
<dbReference type="Proteomes" id="UP000059074">
    <property type="component" value="Unassembled WGS sequence"/>
</dbReference>
<dbReference type="AlphaFoldDB" id="A0A109BHY9"/>
<keyword evidence="2" id="KW-1185">Reference proteome</keyword>
<comment type="caution">
    <text evidence="1">The sequence shown here is derived from an EMBL/GenBank/DDBJ whole genome shotgun (WGS) entry which is preliminary data.</text>
</comment>
<evidence type="ECO:0000313" key="2">
    <source>
        <dbReference type="Proteomes" id="UP000059074"/>
    </source>
</evidence>
<reference evidence="1 2" key="1">
    <citation type="submission" date="2015-10" db="EMBL/GenBank/DDBJ databases">
        <title>Transcriptomic analysis of a linuron degrading triple-species bacterial consortium.</title>
        <authorList>
            <person name="Albers P."/>
        </authorList>
    </citation>
    <scope>NUCLEOTIDE SEQUENCE [LARGE SCALE GENOMIC DNA]</scope>
    <source>
        <strain evidence="1 2">WDL6</strain>
    </source>
</reference>
<accession>A0A109BHY9</accession>